<accession>A0AAV7ITS0</accession>
<evidence type="ECO:0000313" key="1">
    <source>
        <dbReference type="EMBL" id="KAH0560542.1"/>
    </source>
</evidence>
<sequence length="114" mass="12843">MSFCVQSLQHPTTTEKPTILMDESCRANDVVIVSAPFTLEGEFKGRPQTQQCYFIPFHSPCLFYPVSCWIPPGLILLLLSLSAMRLPLALPTCMTTTPEFRVDINYAMQGFVPR</sequence>
<proteinExistence type="predicted"/>
<protein>
    <submittedName>
        <fullName evidence="1">Uncharacterized protein</fullName>
    </submittedName>
</protein>
<name>A0AAV7ITS0_COTGL</name>
<organism evidence="1 2">
    <name type="scientific">Cotesia glomerata</name>
    <name type="common">Lepidopteran parasitic wasp</name>
    <name type="synonym">Apanteles glomeratus</name>
    <dbReference type="NCBI Taxonomy" id="32391"/>
    <lineage>
        <taxon>Eukaryota</taxon>
        <taxon>Metazoa</taxon>
        <taxon>Ecdysozoa</taxon>
        <taxon>Arthropoda</taxon>
        <taxon>Hexapoda</taxon>
        <taxon>Insecta</taxon>
        <taxon>Pterygota</taxon>
        <taxon>Neoptera</taxon>
        <taxon>Endopterygota</taxon>
        <taxon>Hymenoptera</taxon>
        <taxon>Apocrita</taxon>
        <taxon>Ichneumonoidea</taxon>
        <taxon>Braconidae</taxon>
        <taxon>Microgastrinae</taxon>
        <taxon>Cotesia</taxon>
    </lineage>
</organism>
<comment type="caution">
    <text evidence="1">The sequence shown here is derived from an EMBL/GenBank/DDBJ whole genome shotgun (WGS) entry which is preliminary data.</text>
</comment>
<evidence type="ECO:0000313" key="2">
    <source>
        <dbReference type="Proteomes" id="UP000826195"/>
    </source>
</evidence>
<reference evidence="1 2" key="1">
    <citation type="journal article" date="2021" name="J. Hered.">
        <title>A chromosome-level genome assembly of the parasitoid wasp, Cotesia glomerata (Hymenoptera: Braconidae).</title>
        <authorList>
            <person name="Pinto B.J."/>
            <person name="Weis J.J."/>
            <person name="Gamble T."/>
            <person name="Ode P.J."/>
            <person name="Paul R."/>
            <person name="Zaspel J.M."/>
        </authorList>
    </citation>
    <scope>NUCLEOTIDE SEQUENCE [LARGE SCALE GENOMIC DNA]</scope>
    <source>
        <strain evidence="1">CgM1</strain>
    </source>
</reference>
<dbReference type="Proteomes" id="UP000826195">
    <property type="component" value="Unassembled WGS sequence"/>
</dbReference>
<gene>
    <name evidence="1" type="ORF">KQX54_005647</name>
</gene>
<dbReference type="EMBL" id="JAHXZJ010000374">
    <property type="protein sequence ID" value="KAH0560542.1"/>
    <property type="molecule type" value="Genomic_DNA"/>
</dbReference>
<keyword evidence="2" id="KW-1185">Reference proteome</keyword>
<dbReference type="AlphaFoldDB" id="A0AAV7ITS0"/>